<keyword evidence="1" id="KW-0500">Molybdenum</keyword>
<dbReference type="InterPro" id="IPR008274">
    <property type="entry name" value="AldOxase/xan_DH_MoCoBD1"/>
</dbReference>
<name>A0ABT1D6D1_9PROT</name>
<evidence type="ECO:0000313" key="5">
    <source>
        <dbReference type="Proteomes" id="UP001523392"/>
    </source>
</evidence>
<evidence type="ECO:0000259" key="3">
    <source>
        <dbReference type="SMART" id="SM01008"/>
    </source>
</evidence>
<dbReference type="SUPFAM" id="SSF54665">
    <property type="entry name" value="CO dehydrogenase molybdoprotein N-domain-like"/>
    <property type="match status" value="1"/>
</dbReference>
<dbReference type="InterPro" id="IPR036856">
    <property type="entry name" value="Ald_Oxase/Xan_DH_a/b_sf"/>
</dbReference>
<dbReference type="PANTHER" id="PTHR11908:SF132">
    <property type="entry name" value="ALDEHYDE OXIDASE 1-RELATED"/>
    <property type="match status" value="1"/>
</dbReference>
<protein>
    <submittedName>
        <fullName evidence="4">Xanthine dehydrogenase family protein molybdopterin-binding subunit</fullName>
    </submittedName>
</protein>
<accession>A0ABT1D6D1</accession>
<dbReference type="EMBL" id="JAFIRR010000093">
    <property type="protein sequence ID" value="MCO6417492.1"/>
    <property type="molecule type" value="Genomic_DNA"/>
</dbReference>
<dbReference type="Proteomes" id="UP001523392">
    <property type="component" value="Unassembled WGS sequence"/>
</dbReference>
<dbReference type="InterPro" id="IPR016208">
    <property type="entry name" value="Ald_Oxase/xanthine_DH-like"/>
</dbReference>
<dbReference type="RefSeq" id="WP_252954133.1">
    <property type="nucleotide sequence ID" value="NZ_JAFIRR010000093.1"/>
</dbReference>
<feature type="domain" description="Aldehyde oxidase/xanthine dehydrogenase a/b hammerhead" evidence="3">
    <location>
        <begin position="24"/>
        <end position="142"/>
    </location>
</feature>
<dbReference type="Pfam" id="PF02738">
    <property type="entry name" value="MoCoBD_1"/>
    <property type="match status" value="1"/>
</dbReference>
<evidence type="ECO:0000256" key="1">
    <source>
        <dbReference type="ARBA" id="ARBA00022505"/>
    </source>
</evidence>
<gene>
    <name evidence="4" type="ORF">JYK14_15175</name>
</gene>
<evidence type="ECO:0000313" key="4">
    <source>
        <dbReference type="EMBL" id="MCO6417492.1"/>
    </source>
</evidence>
<organism evidence="4 5">
    <name type="scientific">Siccirubricoccus soli</name>
    <dbReference type="NCBI Taxonomy" id="2899147"/>
    <lineage>
        <taxon>Bacteria</taxon>
        <taxon>Pseudomonadati</taxon>
        <taxon>Pseudomonadota</taxon>
        <taxon>Alphaproteobacteria</taxon>
        <taxon>Acetobacterales</taxon>
        <taxon>Roseomonadaceae</taxon>
        <taxon>Siccirubricoccus</taxon>
    </lineage>
</organism>
<dbReference type="SUPFAM" id="SSF56003">
    <property type="entry name" value="Molybdenum cofactor-binding domain"/>
    <property type="match status" value="1"/>
</dbReference>
<proteinExistence type="predicted"/>
<dbReference type="Pfam" id="PF01315">
    <property type="entry name" value="Ald_Xan_dh_C"/>
    <property type="match status" value="1"/>
</dbReference>
<sequence length="796" mass="84570">MQPAGLGIRIGTPMRRVEDGRFLRGAGRFVDDHAAFGAAYLVVLRSPHAAARITGIDADAARAMPGVLLVLTAAEIAELGVLRCVTPRHRRDGRPIAQTPWRMLAGDQVRYVGDAVAAVVAESRAAAQDAAEAIQVEYAPLPAVTDIAEAVRPGAPAVWPDLAPDNESFLFRLGDAAAVEAGFARAAHVIRHEFRITRVSANPMEPRNALATYDPMEERYTLVTGTQLPHVMRNEIAEFALNIPSNRLRIISPDVGGGFGMKESPFQEYVLCLHAAKLLGRPVRWTATRTESFLSDSHARDNLSTAELALDAEGNFLAFRVRTLCNLGAYLAWQGPVSSTNNVGGLAGVYRTPAICTEVRGIFTHTQPTAPYRGAGRPEAIFAIERCIDLAADATGIDRAELRRRNMIPPEAMPFRTGLDYTYDSGDFPRNQALALEAVDWAGFAARRADSASRGRLRGLGLANAVESAGGPHRGPMEEAAEIRFDSGGSATLLMGSHNHGQGHETVFRQIAAEKLGIPPERLRVVCGDTDLVTHGRGTIGSRSMMAAGGALVGAAAKIIERGRKIAAHFLEADEADIEFDVSAEKGGIFRVAGTDHGIGIEALAKRSYVPGALPMGEELGLAALLVTRPGDATFPNGCHVCEVEIDPETGETALLRYVVVDDVGTVINPLLVKGQIHGGIAQGFGQVFGEAIRYDSDGQILTASFQDYPMPRAGDLCFMEVISNPVPTATNPLGVKGAGEAGTVGALPALLSAVVDALHPLGVRDIEMPATPERVWQAIRAADGTAAPVWQAPGA</sequence>
<evidence type="ECO:0000256" key="2">
    <source>
        <dbReference type="ARBA" id="ARBA00023002"/>
    </source>
</evidence>
<dbReference type="Gene3D" id="3.30.365.10">
    <property type="entry name" value="Aldehyde oxidase/xanthine dehydrogenase, molybdopterin binding domain"/>
    <property type="match status" value="4"/>
</dbReference>
<reference evidence="4 5" key="1">
    <citation type="submission" date="2021-12" db="EMBL/GenBank/DDBJ databases">
        <title>Siccirubricoccus leaddurans sp. nov., a high concentration Zn2+ tolerance bacterium.</title>
        <authorList>
            <person name="Cao Y."/>
        </authorList>
    </citation>
    <scope>NUCLEOTIDE SEQUENCE [LARGE SCALE GENOMIC DNA]</scope>
    <source>
        <strain evidence="4 5">KC 17139</strain>
    </source>
</reference>
<keyword evidence="2" id="KW-0560">Oxidoreductase</keyword>
<keyword evidence="5" id="KW-1185">Reference proteome</keyword>
<dbReference type="InterPro" id="IPR046867">
    <property type="entry name" value="AldOxase/xan_DH_MoCoBD2"/>
</dbReference>
<dbReference type="PANTHER" id="PTHR11908">
    <property type="entry name" value="XANTHINE DEHYDROGENASE"/>
    <property type="match status" value="1"/>
</dbReference>
<comment type="caution">
    <text evidence="4">The sequence shown here is derived from an EMBL/GenBank/DDBJ whole genome shotgun (WGS) entry which is preliminary data.</text>
</comment>
<dbReference type="Gene3D" id="3.90.1170.50">
    <property type="entry name" value="Aldehyde oxidase/xanthine dehydrogenase, a/b hammerhead"/>
    <property type="match status" value="1"/>
</dbReference>
<dbReference type="SMART" id="SM01008">
    <property type="entry name" value="Ald_Xan_dh_C"/>
    <property type="match status" value="1"/>
</dbReference>
<dbReference type="InterPro" id="IPR000674">
    <property type="entry name" value="Ald_Oxase/Xan_DH_a/b"/>
</dbReference>
<dbReference type="Pfam" id="PF20256">
    <property type="entry name" value="MoCoBD_2"/>
    <property type="match status" value="1"/>
</dbReference>
<dbReference type="InterPro" id="IPR037165">
    <property type="entry name" value="AldOxase/xan_DH_Mopterin-bd_sf"/>
</dbReference>